<dbReference type="Pfam" id="PF09520">
    <property type="entry name" value="RE_TdeIII"/>
    <property type="match status" value="1"/>
</dbReference>
<reference evidence="7 8" key="1">
    <citation type="journal article" date="2015" name="Nature">
        <title>rRNA introns, odd ribosomes, and small enigmatic genomes across a large radiation of phyla.</title>
        <authorList>
            <person name="Brown C.T."/>
            <person name="Hug L.A."/>
            <person name="Thomas B.C."/>
            <person name="Sharon I."/>
            <person name="Castelle C.J."/>
            <person name="Singh A."/>
            <person name="Wilkins M.J."/>
            <person name="Williams K.H."/>
            <person name="Banfield J.F."/>
        </authorList>
    </citation>
    <scope>NUCLEOTIDE SEQUENCE [LARGE SCALE GENOMIC DNA]</scope>
</reference>
<dbReference type="EMBL" id="LCIZ01000010">
    <property type="protein sequence ID" value="KKT67374.1"/>
    <property type="molecule type" value="Genomic_DNA"/>
</dbReference>
<comment type="caution">
    <text evidence="7">The sequence shown here is derived from an EMBL/GenBank/DDBJ whole genome shotgun (WGS) entry which is preliminary data.</text>
</comment>
<evidence type="ECO:0000256" key="1">
    <source>
        <dbReference type="ARBA" id="ARBA00022722"/>
    </source>
</evidence>
<accession>A0A0G1M633</accession>
<gene>
    <name evidence="7" type="ORF">UW61_C0010G0003</name>
</gene>
<dbReference type="EC" id="3.1.21.4" evidence="6"/>
<dbReference type="AlphaFoldDB" id="A0A0G1M633"/>
<dbReference type="GO" id="GO:0003677">
    <property type="term" value="F:DNA binding"/>
    <property type="evidence" value="ECO:0007669"/>
    <property type="project" value="InterPro"/>
</dbReference>
<keyword evidence="4" id="KW-0378">Hydrolase</keyword>
<dbReference type="InterPro" id="IPR019045">
    <property type="entry name" value="Restrct_endonuc_II_HinfI"/>
</dbReference>
<evidence type="ECO:0000256" key="4">
    <source>
        <dbReference type="ARBA" id="ARBA00022801"/>
    </source>
</evidence>
<dbReference type="GO" id="GO:0009307">
    <property type="term" value="P:DNA restriction-modification system"/>
    <property type="evidence" value="ECO:0007669"/>
    <property type="project" value="InterPro"/>
</dbReference>
<organism evidence="7 8">
    <name type="scientific">Candidatus Curtissbacteria bacterium GW2011_GWC1_44_33</name>
    <dbReference type="NCBI Taxonomy" id="1618413"/>
    <lineage>
        <taxon>Bacteria</taxon>
        <taxon>Candidatus Curtissiibacteriota</taxon>
    </lineage>
</organism>
<keyword evidence="3" id="KW-0255">Endonuclease</keyword>
<sequence>MNSDLAYVDGIIEEEIKDFADKFFKDYCVGKAIKKGNILNKKNNIFIAALGDDIAVYSALMRSLDSSLGNRLEKIAKLIAEKNYIVKNGVEGYIPAESINEIATLLEKYHNHSKKPEANDLELVYKAGSGGKSAISHEVSDYYLTLRSDPHQKFLIELKIGGDLDNKKAESEKRALLQQYVVLRNSKEITEGDVVKIFFCTAYNKYGEEARWTQERVRQFFSDNEIKVGRDFWNFFCNSQQGYEAVKSSYLKHAHYLKDTLKKIVEYFSQSPSS</sequence>
<evidence type="ECO:0000256" key="2">
    <source>
        <dbReference type="ARBA" id="ARBA00022747"/>
    </source>
</evidence>
<evidence type="ECO:0000256" key="5">
    <source>
        <dbReference type="ARBA" id="ARBA00093760"/>
    </source>
</evidence>
<dbReference type="GO" id="GO:0009036">
    <property type="term" value="F:type II site-specific deoxyribonuclease activity"/>
    <property type="evidence" value="ECO:0007669"/>
    <property type="project" value="InterPro"/>
</dbReference>
<keyword evidence="2" id="KW-0680">Restriction system</keyword>
<proteinExistence type="predicted"/>
<dbReference type="Proteomes" id="UP000033901">
    <property type="component" value="Unassembled WGS sequence"/>
</dbReference>
<evidence type="ECO:0000256" key="3">
    <source>
        <dbReference type="ARBA" id="ARBA00022759"/>
    </source>
</evidence>
<evidence type="ECO:0000313" key="8">
    <source>
        <dbReference type="Proteomes" id="UP000033901"/>
    </source>
</evidence>
<name>A0A0G1M633_9BACT</name>
<evidence type="ECO:0000313" key="7">
    <source>
        <dbReference type="EMBL" id="KKT67374.1"/>
    </source>
</evidence>
<evidence type="ECO:0000256" key="6">
    <source>
        <dbReference type="ARBA" id="ARBA00093790"/>
    </source>
</evidence>
<protein>
    <recommendedName>
        <fullName evidence="6">type II site-specific deoxyribonuclease</fullName>
        <ecNumber evidence="6">3.1.21.4</ecNumber>
    </recommendedName>
</protein>
<comment type="catalytic activity">
    <reaction evidence="5">
        <text>Endonucleolytic cleavage of DNA to give specific double-stranded fragments with terminal 5'-phosphates.</text>
        <dbReference type="EC" id="3.1.21.4"/>
    </reaction>
</comment>
<keyword evidence="1" id="KW-0540">Nuclease</keyword>